<dbReference type="GO" id="GO:0008270">
    <property type="term" value="F:zinc ion binding"/>
    <property type="evidence" value="ECO:0007669"/>
    <property type="project" value="UniProtKB-KW"/>
</dbReference>
<protein>
    <recommendedName>
        <fullName evidence="3">SWIM-type domain-containing protein</fullName>
    </recommendedName>
</protein>
<evidence type="ECO:0000313" key="4">
    <source>
        <dbReference type="EMBL" id="KAL3675587.1"/>
    </source>
</evidence>
<accession>A0ABD3G8X2</accession>
<keyword evidence="5" id="KW-1185">Reference proteome</keyword>
<keyword evidence="1" id="KW-0862">Zinc</keyword>
<dbReference type="Proteomes" id="UP001633002">
    <property type="component" value="Unassembled WGS sequence"/>
</dbReference>
<dbReference type="PROSITE" id="PS50966">
    <property type="entry name" value="ZF_SWIM"/>
    <property type="match status" value="1"/>
</dbReference>
<evidence type="ECO:0000313" key="5">
    <source>
        <dbReference type="Proteomes" id="UP001633002"/>
    </source>
</evidence>
<name>A0ABD3G8X2_9MARC</name>
<evidence type="ECO:0000256" key="1">
    <source>
        <dbReference type="PROSITE-ProRule" id="PRU00325"/>
    </source>
</evidence>
<proteinExistence type="predicted"/>
<feature type="domain" description="SWIM-type" evidence="3">
    <location>
        <begin position="152"/>
        <end position="186"/>
    </location>
</feature>
<reference evidence="4 5" key="1">
    <citation type="submission" date="2024-09" db="EMBL/GenBank/DDBJ databases">
        <title>Chromosome-scale assembly of Riccia sorocarpa.</title>
        <authorList>
            <person name="Paukszto L."/>
        </authorList>
    </citation>
    <scope>NUCLEOTIDE SEQUENCE [LARGE SCALE GENOMIC DNA]</scope>
    <source>
        <strain evidence="4">LP-2024</strain>
        <tissue evidence="4">Aerial parts of the thallus</tissue>
    </source>
</reference>
<dbReference type="PANTHER" id="PTHR33977">
    <property type="entry name" value="ZINC ION BINDING PROTEIN"/>
    <property type="match status" value="1"/>
</dbReference>
<sequence>MIDPWQKSVEFMAKWKQHSSFVQYYEKNWHNRINRWAKAYRMYAHANQESQGSIERWHATLKQYLRGSKKGKMSRRVVWLVSMLTDKIEPFYYCSAELKQQGHLRNRIVASLVIAAIRKARDIPITDVIQCVEQNGKKIALVTSQSRRDCLHEVRGWDSDDCTCTCGFSIQGNACKHQIRCLMSAGYSEVELLHMLGTKWGTDAGGSQNIHPMNTLGSLEVANMGLGTDLEPLNDLDDSEDYVMLSSSPMPEVHIGGGSNGQTLDSNGRRKLMFSDFQREIANLYKVVSSSNHLCEQAFQLVMQTINQSLRLKAAGELNVETRGGSQNPEEFEETTDNEKSLKRKRIS</sequence>
<dbReference type="AlphaFoldDB" id="A0ABD3G8X2"/>
<dbReference type="PANTHER" id="PTHR33977:SF1">
    <property type="entry name" value="ZINC ION BINDING PROTEIN"/>
    <property type="match status" value="1"/>
</dbReference>
<keyword evidence="1" id="KW-0863">Zinc-finger</keyword>
<dbReference type="InterPro" id="IPR007527">
    <property type="entry name" value="Znf_SWIM"/>
</dbReference>
<organism evidence="4 5">
    <name type="scientific">Riccia sorocarpa</name>
    <dbReference type="NCBI Taxonomy" id="122646"/>
    <lineage>
        <taxon>Eukaryota</taxon>
        <taxon>Viridiplantae</taxon>
        <taxon>Streptophyta</taxon>
        <taxon>Embryophyta</taxon>
        <taxon>Marchantiophyta</taxon>
        <taxon>Marchantiopsida</taxon>
        <taxon>Marchantiidae</taxon>
        <taxon>Marchantiales</taxon>
        <taxon>Ricciaceae</taxon>
        <taxon>Riccia</taxon>
    </lineage>
</organism>
<keyword evidence="1" id="KW-0479">Metal-binding</keyword>
<evidence type="ECO:0000256" key="2">
    <source>
        <dbReference type="SAM" id="MobiDB-lite"/>
    </source>
</evidence>
<dbReference type="EMBL" id="JBJQOH010000008">
    <property type="protein sequence ID" value="KAL3675587.1"/>
    <property type="molecule type" value="Genomic_DNA"/>
</dbReference>
<evidence type="ECO:0000259" key="3">
    <source>
        <dbReference type="PROSITE" id="PS50966"/>
    </source>
</evidence>
<comment type="caution">
    <text evidence="4">The sequence shown here is derived from an EMBL/GenBank/DDBJ whole genome shotgun (WGS) entry which is preliminary data.</text>
</comment>
<feature type="region of interest" description="Disordered" evidence="2">
    <location>
        <begin position="320"/>
        <end position="348"/>
    </location>
</feature>
<gene>
    <name evidence="4" type="ORF">R1sor_025535</name>
</gene>